<sequence length="341" mass="39154">MINDLPIYSIKNLQTFLDKKTLNSFSNVNALFFKASHSEKFSRQLNILNDRLCQLELLNDRFSHHGQLEYQGDFFYNFIFNDGADLGSDEQSYDEVQDLIEGVALLRVHLLKIILYAQKYLPNHLAGKHFNDLSTRFLKLALANAYTPQELTCNFEELAKQPICPVLLRIGGMYGSHNDLLGFYIYFDIDTPIGIIAQAQGHKFSLFLTIFQNEKQVKKELHSNALNNHFVASIKSHEKITTANQLLSLLNTIKESSYQKYFRIIWDISWDTNDELEVLGQKLIDYFGADQFPLPHMGIISEIDNVIEFISNTIQNNPNLIVEEGFEGENELVNGINCNIM</sequence>
<keyword evidence="2" id="KW-1185">Reference proteome</keyword>
<name>A0A378I2R0_9GAMM</name>
<protein>
    <submittedName>
        <fullName evidence="1">Uncharacterized protein</fullName>
    </submittedName>
</protein>
<proteinExistence type="predicted"/>
<dbReference type="RefSeq" id="WP_115302664.1">
    <property type="nucleotide sequence ID" value="NZ_CAAAHO010000004.1"/>
</dbReference>
<gene>
    <name evidence="1" type="ORF">NCTC13315_01490</name>
</gene>
<dbReference type="AlphaFoldDB" id="A0A378I2R0"/>
<dbReference type="OrthoDB" id="9956384at2"/>
<evidence type="ECO:0000313" key="1">
    <source>
        <dbReference type="EMBL" id="STX28956.1"/>
    </source>
</evidence>
<dbReference type="EMBL" id="UGNV01000001">
    <property type="protein sequence ID" value="STX28956.1"/>
    <property type="molecule type" value="Genomic_DNA"/>
</dbReference>
<organism evidence="1 2">
    <name type="scientific">Legionella beliardensis</name>
    <dbReference type="NCBI Taxonomy" id="91822"/>
    <lineage>
        <taxon>Bacteria</taxon>
        <taxon>Pseudomonadati</taxon>
        <taxon>Pseudomonadota</taxon>
        <taxon>Gammaproteobacteria</taxon>
        <taxon>Legionellales</taxon>
        <taxon>Legionellaceae</taxon>
        <taxon>Legionella</taxon>
    </lineage>
</organism>
<dbReference type="Proteomes" id="UP000254968">
    <property type="component" value="Unassembled WGS sequence"/>
</dbReference>
<reference evidence="1 2" key="1">
    <citation type="submission" date="2018-06" db="EMBL/GenBank/DDBJ databases">
        <authorList>
            <consortium name="Pathogen Informatics"/>
            <person name="Doyle S."/>
        </authorList>
    </citation>
    <scope>NUCLEOTIDE SEQUENCE [LARGE SCALE GENOMIC DNA]</scope>
    <source>
        <strain evidence="1 2">NCTC13315</strain>
    </source>
</reference>
<accession>A0A378I2R0</accession>
<evidence type="ECO:0000313" key="2">
    <source>
        <dbReference type="Proteomes" id="UP000254968"/>
    </source>
</evidence>